<feature type="transmembrane region" description="Helical" evidence="1">
    <location>
        <begin position="7"/>
        <end position="26"/>
    </location>
</feature>
<evidence type="ECO:0000256" key="1">
    <source>
        <dbReference type="SAM" id="Phobius"/>
    </source>
</evidence>
<evidence type="ECO:0000313" key="3">
    <source>
        <dbReference type="Proteomes" id="UP001597012"/>
    </source>
</evidence>
<keyword evidence="1" id="KW-0812">Transmembrane</keyword>
<accession>A0ABW3B198</accession>
<name>A0ABW3B198_9FLAO</name>
<dbReference type="Proteomes" id="UP001597012">
    <property type="component" value="Unassembled WGS sequence"/>
</dbReference>
<dbReference type="EMBL" id="JBHTHY010000003">
    <property type="protein sequence ID" value="MFD0797043.1"/>
    <property type="molecule type" value="Genomic_DNA"/>
</dbReference>
<gene>
    <name evidence="2" type="ORF">ACFQZJ_06200</name>
</gene>
<comment type="caution">
    <text evidence="2">The sequence shown here is derived from an EMBL/GenBank/DDBJ whole genome shotgun (WGS) entry which is preliminary data.</text>
</comment>
<reference evidence="3" key="1">
    <citation type="journal article" date="2019" name="Int. J. Syst. Evol. Microbiol.">
        <title>The Global Catalogue of Microorganisms (GCM) 10K type strain sequencing project: providing services to taxonomists for standard genome sequencing and annotation.</title>
        <authorList>
            <consortium name="The Broad Institute Genomics Platform"/>
            <consortium name="The Broad Institute Genome Sequencing Center for Infectious Disease"/>
            <person name="Wu L."/>
            <person name="Ma J."/>
        </authorList>
    </citation>
    <scope>NUCLEOTIDE SEQUENCE [LARGE SCALE GENOMIC DNA]</scope>
    <source>
        <strain evidence="3">CCUG 61948</strain>
    </source>
</reference>
<keyword evidence="3" id="KW-1185">Reference proteome</keyword>
<organism evidence="2 3">
    <name type="scientific">Maribacter chungangensis</name>
    <dbReference type="NCBI Taxonomy" id="1069117"/>
    <lineage>
        <taxon>Bacteria</taxon>
        <taxon>Pseudomonadati</taxon>
        <taxon>Bacteroidota</taxon>
        <taxon>Flavobacteriia</taxon>
        <taxon>Flavobacteriales</taxon>
        <taxon>Flavobacteriaceae</taxon>
        <taxon>Maribacter</taxon>
    </lineage>
</organism>
<proteinExistence type="predicted"/>
<evidence type="ECO:0000313" key="2">
    <source>
        <dbReference type="EMBL" id="MFD0797043.1"/>
    </source>
</evidence>
<keyword evidence="1" id="KW-1133">Transmembrane helix</keyword>
<dbReference type="Pfam" id="PF11138">
    <property type="entry name" value="DUF2911"/>
    <property type="match status" value="1"/>
</dbReference>
<protein>
    <submittedName>
        <fullName evidence="2">DUF2911 domain-containing protein</fullName>
    </submittedName>
</protein>
<dbReference type="RefSeq" id="WP_379933073.1">
    <property type="nucleotide sequence ID" value="NZ_JBHTHY010000003.1"/>
</dbReference>
<sequence length="186" mass="21264">MKFLKRLFIFLLVIGGLFYFIGLPYLQNQTKKHSPEKTTGYLLKGTELHVRYSSPSKKDRTIFGELVPYDKVWRTGANEPTTFTTSQTIKIIDKDLKPGTYSLWTIPGKTSWKVIFNRSVPDWGVTLSSGGQETTRDPEQDVLQVEVPVGELTTPVENFTIAFEEDTQLYLNLSWDTVKIRIPINT</sequence>
<keyword evidence="1" id="KW-0472">Membrane</keyword>
<dbReference type="InterPro" id="IPR021314">
    <property type="entry name" value="DUF2911"/>
</dbReference>